<evidence type="ECO:0000313" key="4">
    <source>
        <dbReference type="Proteomes" id="UP000426265"/>
    </source>
</evidence>
<dbReference type="SUPFAM" id="SSF57889">
    <property type="entry name" value="Cysteine-rich domain"/>
    <property type="match status" value="2"/>
</dbReference>
<dbReference type="Pfam" id="PF03107">
    <property type="entry name" value="C1_2"/>
    <property type="match status" value="3"/>
</dbReference>
<protein>
    <recommendedName>
        <fullName evidence="2">DC1 domain-containing protein</fullName>
    </recommendedName>
</protein>
<dbReference type="AlphaFoldDB" id="A0A654FQV1"/>
<dbReference type="PANTHER" id="PTHR32410">
    <property type="entry name" value="CYSTEINE/HISTIDINE-RICH C1 DOMAIN FAMILY PROTEIN"/>
    <property type="match status" value="1"/>
</dbReference>
<evidence type="ECO:0000259" key="2">
    <source>
        <dbReference type="Pfam" id="PF03107"/>
    </source>
</evidence>
<feature type="domain" description="DC1" evidence="2">
    <location>
        <begin position="54"/>
        <end position="99"/>
    </location>
</feature>
<feature type="domain" description="DC1" evidence="2">
    <location>
        <begin position="225"/>
        <end position="269"/>
    </location>
</feature>
<evidence type="ECO:0000256" key="1">
    <source>
        <dbReference type="ARBA" id="ARBA00022737"/>
    </source>
</evidence>
<feature type="domain" description="DC1" evidence="2">
    <location>
        <begin position="110"/>
        <end position="150"/>
    </location>
</feature>
<dbReference type="InterPro" id="IPR046349">
    <property type="entry name" value="C1-like_sf"/>
</dbReference>
<proteinExistence type="predicted"/>
<gene>
    <name evidence="3" type="ORF">AN1_LOCUS18635</name>
</gene>
<keyword evidence="1" id="KW-0677">Repeat</keyword>
<accession>A0A654FQV1</accession>
<dbReference type="InterPro" id="IPR053192">
    <property type="entry name" value="Vacuole_Formation_Reg"/>
</dbReference>
<dbReference type="PANTHER" id="PTHR32410:SF211">
    <property type="entry name" value="CYSTEINE_HISTIDINE-RICH C1 DOMAIN FAMILY PROTEIN"/>
    <property type="match status" value="1"/>
</dbReference>
<dbReference type="Proteomes" id="UP000426265">
    <property type="component" value="Unassembled WGS sequence"/>
</dbReference>
<evidence type="ECO:0000313" key="3">
    <source>
        <dbReference type="EMBL" id="VYS63215.1"/>
    </source>
</evidence>
<dbReference type="Gene3D" id="3.30.60.20">
    <property type="match status" value="1"/>
</dbReference>
<sequence length="338" mass="38736">MELRSCSYAVHSKCATRKDVWDEKELEGVPDADEDFEGGIEPFSKTGDNSIRHFCHQHDLRLEEEDISGLVCSGCSFPVDSKPFYRCPECDFFLHEKCANLPRTNFTVQHVHPLTLCWDDEWSGTPIATFQCGACDLLSNGFRYGCLECKDGNQIVEFDVRCLSVVEPLEYHLHPDHKLYFTVMTDCICSVCNRLLPGNFRSCTECKFHLCLACATLPEKVMYKYDEHPLSHTLVVWDRYWCDICENNMEEDKHLYKCSECGPVVHTECLLGSFRNMRPGLIGDNHGYKQEAILNDRTSVLHCIKCYKDCHEPLLVKMTSTTTTNDTTYLCSSCYLST</sequence>
<dbReference type="EMBL" id="CACRSJ010000109">
    <property type="protein sequence ID" value="VYS63215.1"/>
    <property type="molecule type" value="Genomic_DNA"/>
</dbReference>
<organism evidence="3 4">
    <name type="scientific">Arabidopsis thaliana</name>
    <name type="common">Mouse-ear cress</name>
    <dbReference type="NCBI Taxonomy" id="3702"/>
    <lineage>
        <taxon>Eukaryota</taxon>
        <taxon>Viridiplantae</taxon>
        <taxon>Streptophyta</taxon>
        <taxon>Embryophyta</taxon>
        <taxon>Tracheophyta</taxon>
        <taxon>Spermatophyta</taxon>
        <taxon>Magnoliopsida</taxon>
        <taxon>eudicotyledons</taxon>
        <taxon>Gunneridae</taxon>
        <taxon>Pentapetalae</taxon>
        <taxon>rosids</taxon>
        <taxon>malvids</taxon>
        <taxon>Brassicales</taxon>
        <taxon>Brassicaceae</taxon>
        <taxon>Camelineae</taxon>
        <taxon>Arabidopsis</taxon>
    </lineage>
</organism>
<name>A0A654FQV1_ARATH</name>
<reference evidence="3 4" key="1">
    <citation type="submission" date="2019-11" db="EMBL/GenBank/DDBJ databases">
        <authorList>
            <person name="Jiao W.-B."/>
            <person name="Schneeberger K."/>
        </authorList>
    </citation>
    <scope>NUCLEOTIDE SEQUENCE [LARGE SCALE GENOMIC DNA]</scope>
    <source>
        <strain evidence="4">cv. An-1</strain>
    </source>
</reference>
<dbReference type="InterPro" id="IPR004146">
    <property type="entry name" value="DC1"/>
</dbReference>